<keyword evidence="2" id="KW-1133">Transmembrane helix</keyword>
<evidence type="ECO:0000313" key="3">
    <source>
        <dbReference type="EMBL" id="KAB8346004.1"/>
    </source>
</evidence>
<gene>
    <name evidence="3" type="ORF">FH972_023056</name>
</gene>
<feature type="compositionally biased region" description="Acidic residues" evidence="1">
    <location>
        <begin position="1"/>
        <end position="10"/>
    </location>
</feature>
<name>A0A5N6KUC3_9ROSI</name>
<protein>
    <recommendedName>
        <fullName evidence="5">Heparan-alpha-glucosaminide N-acetyltransferase catalytic domain-containing protein</fullName>
    </recommendedName>
</protein>
<sequence length="529" mass="57947">MAAEAQEESDDRLQETDVVPPEQSDAEANRIAANNAPTTSNPQANSYGSIAGSSIKPAIPSPRALAPDLLRGLLMVFQSIDHSAMAFGAWQHGTGLLSEDDGQVVDTWNSPSAWTARMLTHLCAPGFMFLLGMGVVYFGRSRAKLGWTVRSMVSHFAVRALVLFLVNEFIGLGLGAGQVLVLNIVLVALAVNYFLAGLLWLLINYTEPRLARALSRLTALQVDDDAERPLLNGVANAQTAQQQQKITPRATSLSWHVHNTILLALAAVTIWWNILLSPDSGHCLIGSAHTSSPLRPDGNVTSLGIWFDFWFFPVRSAFVISGFPPLAWTSFAILGLLYGRIVTARPWSRSALNASNAAVGVGYFAIFAATRLLHFGNLSEGCLRMPEQHGGNQYLASFRAFFYITKYPPSVAYLCLTMALNHLLLALFGALPPSFAAKIPTLMTFGTSALFFYVAHLFLFMGSAVVINPAFGHPLGYEDPIRHKPAYGLGNTWRYWLTWVVGLAILLPLCWWYGRFKAGKGPNSIWRFF</sequence>
<organism evidence="3 4">
    <name type="scientific">Carpinus fangiana</name>
    <dbReference type="NCBI Taxonomy" id="176857"/>
    <lineage>
        <taxon>Eukaryota</taxon>
        <taxon>Viridiplantae</taxon>
        <taxon>Streptophyta</taxon>
        <taxon>Embryophyta</taxon>
        <taxon>Tracheophyta</taxon>
        <taxon>Spermatophyta</taxon>
        <taxon>Magnoliopsida</taxon>
        <taxon>eudicotyledons</taxon>
        <taxon>Gunneridae</taxon>
        <taxon>Pentapetalae</taxon>
        <taxon>rosids</taxon>
        <taxon>fabids</taxon>
        <taxon>Fagales</taxon>
        <taxon>Betulaceae</taxon>
        <taxon>Carpinus</taxon>
    </lineage>
</organism>
<dbReference type="PANTHER" id="PTHR40407:SF1">
    <property type="entry name" value="HEPARAN-ALPHA-GLUCOSAMINIDE N-ACETYLTRANSFERASE CATALYTIC DOMAIN-CONTAINING PROTEIN"/>
    <property type="match status" value="1"/>
</dbReference>
<evidence type="ECO:0008006" key="5">
    <source>
        <dbReference type="Google" id="ProtNLM"/>
    </source>
</evidence>
<feature type="transmembrane region" description="Helical" evidence="2">
    <location>
        <begin position="253"/>
        <end position="274"/>
    </location>
</feature>
<dbReference type="PANTHER" id="PTHR40407">
    <property type="entry name" value="MEMBRANE PROTEIN-LIKE PROTEIN"/>
    <property type="match status" value="1"/>
</dbReference>
<feature type="region of interest" description="Disordered" evidence="1">
    <location>
        <begin position="1"/>
        <end position="47"/>
    </location>
</feature>
<dbReference type="OrthoDB" id="2505607at2759"/>
<feature type="transmembrane region" description="Helical" evidence="2">
    <location>
        <begin position="493"/>
        <end position="514"/>
    </location>
</feature>
<feature type="transmembrane region" description="Helical" evidence="2">
    <location>
        <begin position="351"/>
        <end position="370"/>
    </location>
</feature>
<dbReference type="AlphaFoldDB" id="A0A5N6KUC3"/>
<keyword evidence="2" id="KW-0812">Transmembrane</keyword>
<evidence type="ECO:0000313" key="4">
    <source>
        <dbReference type="Proteomes" id="UP000327013"/>
    </source>
</evidence>
<feature type="compositionally biased region" description="Polar residues" evidence="1">
    <location>
        <begin position="35"/>
        <end position="47"/>
    </location>
</feature>
<feature type="transmembrane region" description="Helical" evidence="2">
    <location>
        <begin position="118"/>
        <end position="139"/>
    </location>
</feature>
<feature type="transmembrane region" description="Helical" evidence="2">
    <location>
        <begin position="411"/>
        <end position="431"/>
    </location>
</feature>
<accession>A0A5N6KUC3</accession>
<comment type="caution">
    <text evidence="3">The sequence shown here is derived from an EMBL/GenBank/DDBJ whole genome shotgun (WGS) entry which is preliminary data.</text>
</comment>
<proteinExistence type="predicted"/>
<keyword evidence="2" id="KW-0472">Membrane</keyword>
<evidence type="ECO:0000256" key="2">
    <source>
        <dbReference type="SAM" id="Phobius"/>
    </source>
</evidence>
<reference evidence="3 4" key="1">
    <citation type="submission" date="2019-06" db="EMBL/GenBank/DDBJ databases">
        <title>A chromosomal-level reference genome of Carpinus fangiana (Coryloideae, Betulaceae).</title>
        <authorList>
            <person name="Yang X."/>
            <person name="Wang Z."/>
            <person name="Zhang L."/>
            <person name="Hao G."/>
            <person name="Liu J."/>
            <person name="Yang Y."/>
        </authorList>
    </citation>
    <scope>NUCLEOTIDE SEQUENCE [LARGE SCALE GENOMIC DNA]</scope>
    <source>
        <strain evidence="3">Cfa_2016G</strain>
        <tissue evidence="3">Leaf</tissue>
    </source>
</reference>
<feature type="transmembrane region" description="Helical" evidence="2">
    <location>
        <begin position="443"/>
        <end position="467"/>
    </location>
</feature>
<evidence type="ECO:0000256" key="1">
    <source>
        <dbReference type="SAM" id="MobiDB-lite"/>
    </source>
</evidence>
<dbReference type="EMBL" id="VIBQ01000013">
    <property type="protein sequence ID" value="KAB8346004.1"/>
    <property type="molecule type" value="Genomic_DNA"/>
</dbReference>
<feature type="transmembrane region" description="Helical" evidence="2">
    <location>
        <begin position="151"/>
        <end position="174"/>
    </location>
</feature>
<dbReference type="Proteomes" id="UP000327013">
    <property type="component" value="Unassembled WGS sequence"/>
</dbReference>
<keyword evidence="4" id="KW-1185">Reference proteome</keyword>
<feature type="transmembrane region" description="Helical" evidence="2">
    <location>
        <begin position="317"/>
        <end position="339"/>
    </location>
</feature>
<feature type="transmembrane region" description="Helical" evidence="2">
    <location>
        <begin position="180"/>
        <end position="203"/>
    </location>
</feature>